<evidence type="ECO:0000313" key="2">
    <source>
        <dbReference type="Proteomes" id="UP000091857"/>
    </source>
</evidence>
<name>A0ACB7GQN4_MANES</name>
<sequence>MTAAVTLKSLSTLKSTAALPSPIRPLRHSSGTAVRLPPIVPLLHAVNVVLRPVPASAGLLASLLFSAASSAPVLPSGAAPRRVLCHCNVIVEALKVDCLQKL</sequence>
<gene>
    <name evidence="1" type="ORF">MANES_13G075604v8</name>
</gene>
<proteinExistence type="predicted"/>
<dbReference type="Proteomes" id="UP000091857">
    <property type="component" value="Chromosome 13"/>
</dbReference>
<reference evidence="2" key="1">
    <citation type="journal article" date="2016" name="Nat. Biotechnol.">
        <title>Sequencing wild and cultivated cassava and related species reveals extensive interspecific hybridization and genetic diversity.</title>
        <authorList>
            <person name="Bredeson J.V."/>
            <person name="Lyons J.B."/>
            <person name="Prochnik S.E."/>
            <person name="Wu G.A."/>
            <person name="Ha C.M."/>
            <person name="Edsinger-Gonzales E."/>
            <person name="Grimwood J."/>
            <person name="Schmutz J."/>
            <person name="Rabbi I.Y."/>
            <person name="Egesi C."/>
            <person name="Nauluvula P."/>
            <person name="Lebot V."/>
            <person name="Ndunguru J."/>
            <person name="Mkamilo G."/>
            <person name="Bart R.S."/>
            <person name="Setter T.L."/>
            <person name="Gleadow R.M."/>
            <person name="Kulakow P."/>
            <person name="Ferguson M.E."/>
            <person name="Rounsley S."/>
            <person name="Rokhsar D.S."/>
        </authorList>
    </citation>
    <scope>NUCLEOTIDE SEQUENCE [LARGE SCALE GENOMIC DNA]</scope>
    <source>
        <strain evidence="2">cv. AM560-2</strain>
    </source>
</reference>
<comment type="caution">
    <text evidence="1">The sequence shown here is derived from an EMBL/GenBank/DDBJ whole genome shotgun (WGS) entry which is preliminary data.</text>
</comment>
<evidence type="ECO:0000313" key="1">
    <source>
        <dbReference type="EMBL" id="KAG8640976.1"/>
    </source>
</evidence>
<organism evidence="1 2">
    <name type="scientific">Manihot esculenta</name>
    <name type="common">Cassava</name>
    <name type="synonym">Jatropha manihot</name>
    <dbReference type="NCBI Taxonomy" id="3983"/>
    <lineage>
        <taxon>Eukaryota</taxon>
        <taxon>Viridiplantae</taxon>
        <taxon>Streptophyta</taxon>
        <taxon>Embryophyta</taxon>
        <taxon>Tracheophyta</taxon>
        <taxon>Spermatophyta</taxon>
        <taxon>Magnoliopsida</taxon>
        <taxon>eudicotyledons</taxon>
        <taxon>Gunneridae</taxon>
        <taxon>Pentapetalae</taxon>
        <taxon>rosids</taxon>
        <taxon>fabids</taxon>
        <taxon>Malpighiales</taxon>
        <taxon>Euphorbiaceae</taxon>
        <taxon>Crotonoideae</taxon>
        <taxon>Manihoteae</taxon>
        <taxon>Manihot</taxon>
    </lineage>
</organism>
<keyword evidence="2" id="KW-1185">Reference proteome</keyword>
<protein>
    <submittedName>
        <fullName evidence="1">Uncharacterized protein</fullName>
    </submittedName>
</protein>
<accession>A0ACB7GQN4</accession>
<dbReference type="EMBL" id="CM004399">
    <property type="protein sequence ID" value="KAG8640976.1"/>
    <property type="molecule type" value="Genomic_DNA"/>
</dbReference>